<dbReference type="PROSITE" id="PS50887">
    <property type="entry name" value="GGDEF"/>
    <property type="match status" value="1"/>
</dbReference>
<reference evidence="3 4" key="1">
    <citation type="submission" date="2022-06" db="EMBL/GenBank/DDBJ databases">
        <title>Dyella sp. Sa strain:Sa Genome sequencing.</title>
        <authorList>
            <person name="Park S."/>
        </authorList>
    </citation>
    <scope>NUCLEOTIDE SEQUENCE [LARGE SCALE GENOMIC DNA]</scope>
    <source>
        <strain evidence="3 4">Sa</strain>
    </source>
</reference>
<dbReference type="Proteomes" id="UP001204615">
    <property type="component" value="Unassembled WGS sequence"/>
</dbReference>
<protein>
    <recommendedName>
        <fullName evidence="1">diguanylate cyclase</fullName>
        <ecNumber evidence="1">2.7.7.65</ecNumber>
    </recommendedName>
</protein>
<evidence type="ECO:0000313" key="4">
    <source>
        <dbReference type="Proteomes" id="UP001204615"/>
    </source>
</evidence>
<name>A0ABT1FB74_9GAMM</name>
<dbReference type="CDD" id="cd01949">
    <property type="entry name" value="GGDEF"/>
    <property type="match status" value="1"/>
</dbReference>
<dbReference type="RefSeq" id="WP_253566416.1">
    <property type="nucleotide sequence ID" value="NZ_JAMZEK010000002.1"/>
</dbReference>
<gene>
    <name evidence="3" type="ORF">NC595_11155</name>
</gene>
<dbReference type="EC" id="2.7.7.65" evidence="1"/>
<evidence type="ECO:0000259" key="2">
    <source>
        <dbReference type="PROSITE" id="PS50887"/>
    </source>
</evidence>
<dbReference type="Gene3D" id="3.30.70.270">
    <property type="match status" value="1"/>
</dbReference>
<dbReference type="InterPro" id="IPR050469">
    <property type="entry name" value="Diguanylate_Cyclase"/>
</dbReference>
<feature type="domain" description="GGDEF" evidence="2">
    <location>
        <begin position="44"/>
        <end position="177"/>
    </location>
</feature>
<evidence type="ECO:0000313" key="3">
    <source>
        <dbReference type="EMBL" id="MCP1374621.1"/>
    </source>
</evidence>
<proteinExistence type="predicted"/>
<dbReference type="EMBL" id="JAMZEK010000002">
    <property type="protein sequence ID" value="MCP1374621.1"/>
    <property type="molecule type" value="Genomic_DNA"/>
</dbReference>
<dbReference type="NCBIfam" id="TIGR00254">
    <property type="entry name" value="GGDEF"/>
    <property type="match status" value="1"/>
</dbReference>
<organism evidence="3 4">
    <name type="scientific">Dyella lutea</name>
    <dbReference type="NCBI Taxonomy" id="2950441"/>
    <lineage>
        <taxon>Bacteria</taxon>
        <taxon>Pseudomonadati</taxon>
        <taxon>Pseudomonadota</taxon>
        <taxon>Gammaproteobacteria</taxon>
        <taxon>Lysobacterales</taxon>
        <taxon>Rhodanobacteraceae</taxon>
        <taxon>Dyella</taxon>
    </lineage>
</organism>
<evidence type="ECO:0000256" key="1">
    <source>
        <dbReference type="ARBA" id="ARBA00012528"/>
    </source>
</evidence>
<dbReference type="InterPro" id="IPR029787">
    <property type="entry name" value="Nucleotide_cyclase"/>
</dbReference>
<dbReference type="PANTHER" id="PTHR45138:SF24">
    <property type="entry name" value="DIGUANYLATE CYCLASE DGCC-RELATED"/>
    <property type="match status" value="1"/>
</dbReference>
<comment type="caution">
    <text evidence="3">The sequence shown here is derived from an EMBL/GenBank/DDBJ whole genome shotgun (WGS) entry which is preliminary data.</text>
</comment>
<dbReference type="SMART" id="SM00267">
    <property type="entry name" value="GGDEF"/>
    <property type="match status" value="1"/>
</dbReference>
<keyword evidence="4" id="KW-1185">Reference proteome</keyword>
<dbReference type="SUPFAM" id="SSF55073">
    <property type="entry name" value="Nucleotide cyclase"/>
    <property type="match status" value="1"/>
</dbReference>
<dbReference type="PANTHER" id="PTHR45138">
    <property type="entry name" value="REGULATORY COMPONENTS OF SENSORY TRANSDUCTION SYSTEM"/>
    <property type="match status" value="1"/>
</dbReference>
<accession>A0ABT1FB74</accession>
<dbReference type="Pfam" id="PF00990">
    <property type="entry name" value="GGDEF"/>
    <property type="match status" value="1"/>
</dbReference>
<sequence length="179" mass="19591">MRTKRSQLRFRRLARRDSLTGILNHQNFLGEADAALRQAEKSSRSACLALVDLDPFKQVNDTYDHAIGDAAIVRVVALCQEHLRSSDIFGRLVGEEFGLLLPDCSLEQGVDMLDRIRLALADTPIDERHPELGISASFGLASTETGGCELSELIAQADAALYRAKRAGRNRVEAVTEGG</sequence>
<dbReference type="InterPro" id="IPR000160">
    <property type="entry name" value="GGDEF_dom"/>
</dbReference>
<dbReference type="InterPro" id="IPR043128">
    <property type="entry name" value="Rev_trsase/Diguanyl_cyclase"/>
</dbReference>